<gene>
    <name evidence="3" type="ORF">MNBD_GAMMA09-842</name>
</gene>
<feature type="region of interest" description="Disordered" evidence="1">
    <location>
        <begin position="136"/>
        <end position="155"/>
    </location>
</feature>
<dbReference type="EMBL" id="UOFI01000041">
    <property type="protein sequence ID" value="VAW63511.1"/>
    <property type="molecule type" value="Genomic_DNA"/>
</dbReference>
<dbReference type="SMART" id="SM00450">
    <property type="entry name" value="RHOD"/>
    <property type="match status" value="1"/>
</dbReference>
<name>A0A3B0X6Z7_9ZZZZ</name>
<dbReference type="InterPro" id="IPR001763">
    <property type="entry name" value="Rhodanese-like_dom"/>
</dbReference>
<evidence type="ECO:0000256" key="1">
    <source>
        <dbReference type="SAM" id="MobiDB-lite"/>
    </source>
</evidence>
<feature type="domain" description="Rhodanese" evidence="2">
    <location>
        <begin position="29"/>
        <end position="127"/>
    </location>
</feature>
<reference evidence="3" key="1">
    <citation type="submission" date="2018-06" db="EMBL/GenBank/DDBJ databases">
        <authorList>
            <person name="Zhirakovskaya E."/>
        </authorList>
    </citation>
    <scope>NUCLEOTIDE SEQUENCE</scope>
</reference>
<dbReference type="CDD" id="cd00158">
    <property type="entry name" value="RHOD"/>
    <property type="match status" value="1"/>
</dbReference>
<accession>A0A3B0X6Z7</accession>
<protein>
    <submittedName>
        <fullName evidence="3">Rhodanese-related sulfurtransferase</fullName>
    </submittedName>
</protein>
<dbReference type="Pfam" id="PF00581">
    <property type="entry name" value="Rhodanese"/>
    <property type="match status" value="1"/>
</dbReference>
<dbReference type="SUPFAM" id="SSF52821">
    <property type="entry name" value="Rhodanese/Cell cycle control phosphatase"/>
    <property type="match status" value="1"/>
</dbReference>
<dbReference type="InterPro" id="IPR036873">
    <property type="entry name" value="Rhodanese-like_dom_sf"/>
</dbReference>
<sequence>MKTFRTLIDEILPEINEIFPWDLDEKTNSTDDILLIDITEPDEYATVHIQNSINVPRGILETSCDWGYEDTLPELAAARDKEVIVICRSGNRSALAAYTMQLMGFKRVSSLKTGLRGWFDYELALYDSQGKQVDEDEADAYFSKSPRPEQMGPEG</sequence>
<evidence type="ECO:0000313" key="3">
    <source>
        <dbReference type="EMBL" id="VAW63511.1"/>
    </source>
</evidence>
<dbReference type="PANTHER" id="PTHR44086">
    <property type="entry name" value="THIOSULFATE SULFURTRANSFERASE RDL2, MITOCHONDRIAL-RELATED"/>
    <property type="match status" value="1"/>
</dbReference>
<dbReference type="AlphaFoldDB" id="A0A3B0X6Z7"/>
<dbReference type="Gene3D" id="3.40.250.10">
    <property type="entry name" value="Rhodanese-like domain"/>
    <property type="match status" value="1"/>
</dbReference>
<dbReference type="PANTHER" id="PTHR44086:SF10">
    <property type="entry name" value="THIOSULFATE SULFURTRANSFERASE_RHODANESE-LIKE DOMAIN-CONTAINING PROTEIN 3"/>
    <property type="match status" value="1"/>
</dbReference>
<evidence type="ECO:0000259" key="2">
    <source>
        <dbReference type="PROSITE" id="PS50206"/>
    </source>
</evidence>
<organism evidence="3">
    <name type="scientific">hydrothermal vent metagenome</name>
    <dbReference type="NCBI Taxonomy" id="652676"/>
    <lineage>
        <taxon>unclassified sequences</taxon>
        <taxon>metagenomes</taxon>
        <taxon>ecological metagenomes</taxon>
    </lineage>
</organism>
<keyword evidence="3" id="KW-0808">Transferase</keyword>
<dbReference type="GO" id="GO:0004792">
    <property type="term" value="F:thiosulfate-cyanide sulfurtransferase activity"/>
    <property type="evidence" value="ECO:0007669"/>
    <property type="project" value="TreeGrafter"/>
</dbReference>
<proteinExistence type="predicted"/>
<dbReference type="PROSITE" id="PS50206">
    <property type="entry name" value="RHODANESE_3"/>
    <property type="match status" value="1"/>
</dbReference>